<dbReference type="InterPro" id="IPR050563">
    <property type="entry name" value="4-hydroxybenzoyl-CoA_TE"/>
</dbReference>
<dbReference type="Proteomes" id="UP000308133">
    <property type="component" value="Unassembled WGS sequence"/>
</dbReference>
<gene>
    <name evidence="1" type="ORF">C1H76_3255</name>
</gene>
<evidence type="ECO:0000313" key="1">
    <source>
        <dbReference type="EMBL" id="TKX24646.1"/>
    </source>
</evidence>
<dbReference type="Gene3D" id="3.10.129.10">
    <property type="entry name" value="Hotdog Thioesterase"/>
    <property type="match status" value="1"/>
</dbReference>
<protein>
    <submittedName>
        <fullName evidence="1">Uncharacterized protein</fullName>
    </submittedName>
</protein>
<dbReference type="AlphaFoldDB" id="A0A4U7B796"/>
<reference evidence="1 2" key="1">
    <citation type="submission" date="2018-02" db="EMBL/GenBank/DDBJ databases">
        <title>Draft genome sequences of Elsinoe sp., causing black scab on jojoba.</title>
        <authorList>
            <person name="Stodart B."/>
            <person name="Jeffress S."/>
            <person name="Ash G."/>
            <person name="Arun Chinnappa K."/>
        </authorList>
    </citation>
    <scope>NUCLEOTIDE SEQUENCE [LARGE SCALE GENOMIC DNA]</scope>
    <source>
        <strain evidence="1 2">Hillstone_2</strain>
    </source>
</reference>
<name>A0A4U7B796_9PEZI</name>
<dbReference type="CDD" id="cd00586">
    <property type="entry name" value="4HBT"/>
    <property type="match status" value="1"/>
</dbReference>
<evidence type="ECO:0000313" key="2">
    <source>
        <dbReference type="Proteomes" id="UP000308133"/>
    </source>
</evidence>
<sequence>MRLSSSSRRAIVLPAQNNQLTNWKCSRPWLDYSWKSYSTAQAAQQEPATAALPSRWLSDVKTRIGKCITFGMNQKQTSEATTILESVARDWREMIAGSEGYLTEPGHVNNVMYNRYAESARVLWAQNYATHIDPEHKQAWTELWTSRGIGMILRSMKTDFKFPMTFPDRVTVYHKLGTEPTSKTDSFVLDVLILSERHQRPAARCVEDIVVYDYQKGKKAPLHPFMADAFKETWRLQEQAKTANSNRVHELLQRVRNLEQETWDRPDAVEDLGSGAR</sequence>
<dbReference type="GO" id="GO:0047617">
    <property type="term" value="F:fatty acyl-CoA hydrolase activity"/>
    <property type="evidence" value="ECO:0007669"/>
    <property type="project" value="TreeGrafter"/>
</dbReference>
<dbReference type="PANTHER" id="PTHR31793:SF39">
    <property type="entry name" value="THIOESTERASE_THIOL ESTER DEHYDRASE-ISOMERASE"/>
    <property type="match status" value="1"/>
</dbReference>
<dbReference type="Pfam" id="PF13279">
    <property type="entry name" value="4HBT_2"/>
    <property type="match status" value="1"/>
</dbReference>
<dbReference type="PANTHER" id="PTHR31793">
    <property type="entry name" value="4-HYDROXYBENZOYL-COA THIOESTERASE FAMILY MEMBER"/>
    <property type="match status" value="1"/>
</dbReference>
<proteinExistence type="predicted"/>
<dbReference type="EMBL" id="PTQR01000039">
    <property type="protein sequence ID" value="TKX24646.1"/>
    <property type="molecule type" value="Genomic_DNA"/>
</dbReference>
<dbReference type="InterPro" id="IPR029069">
    <property type="entry name" value="HotDog_dom_sf"/>
</dbReference>
<comment type="caution">
    <text evidence="1">The sequence shown here is derived from an EMBL/GenBank/DDBJ whole genome shotgun (WGS) entry which is preliminary data.</text>
</comment>
<dbReference type="SUPFAM" id="SSF54637">
    <property type="entry name" value="Thioesterase/thiol ester dehydrase-isomerase"/>
    <property type="match status" value="1"/>
</dbReference>
<organism evidence="1 2">
    <name type="scientific">Elsinoe australis</name>
    <dbReference type="NCBI Taxonomy" id="40998"/>
    <lineage>
        <taxon>Eukaryota</taxon>
        <taxon>Fungi</taxon>
        <taxon>Dikarya</taxon>
        <taxon>Ascomycota</taxon>
        <taxon>Pezizomycotina</taxon>
        <taxon>Dothideomycetes</taxon>
        <taxon>Dothideomycetidae</taxon>
        <taxon>Myriangiales</taxon>
        <taxon>Elsinoaceae</taxon>
        <taxon>Elsinoe</taxon>
    </lineage>
</organism>
<accession>A0A4U7B796</accession>